<reference evidence="2" key="1">
    <citation type="submission" date="2021-04" db="EMBL/GenBank/DDBJ databases">
        <authorList>
            <person name="Tunstrom K."/>
        </authorList>
    </citation>
    <scope>NUCLEOTIDE SEQUENCE</scope>
</reference>
<feature type="domain" description="MADF" evidence="1">
    <location>
        <begin position="2"/>
        <end position="55"/>
    </location>
</feature>
<proteinExistence type="predicted"/>
<gene>
    <name evidence="2" type="ORF">PAPOLLO_LOCUS6311</name>
</gene>
<organism evidence="2 3">
    <name type="scientific">Parnassius apollo</name>
    <name type="common">Apollo butterfly</name>
    <name type="synonym">Papilio apollo</name>
    <dbReference type="NCBI Taxonomy" id="110799"/>
    <lineage>
        <taxon>Eukaryota</taxon>
        <taxon>Metazoa</taxon>
        <taxon>Ecdysozoa</taxon>
        <taxon>Arthropoda</taxon>
        <taxon>Hexapoda</taxon>
        <taxon>Insecta</taxon>
        <taxon>Pterygota</taxon>
        <taxon>Neoptera</taxon>
        <taxon>Endopterygota</taxon>
        <taxon>Lepidoptera</taxon>
        <taxon>Glossata</taxon>
        <taxon>Ditrysia</taxon>
        <taxon>Papilionoidea</taxon>
        <taxon>Papilionidae</taxon>
        <taxon>Parnassiinae</taxon>
        <taxon>Parnassini</taxon>
        <taxon>Parnassius</taxon>
        <taxon>Parnassius</taxon>
    </lineage>
</organism>
<dbReference type="Proteomes" id="UP000691718">
    <property type="component" value="Unassembled WGS sequence"/>
</dbReference>
<dbReference type="InterPro" id="IPR006578">
    <property type="entry name" value="MADF-dom"/>
</dbReference>
<accession>A0A8S3WIA7</accession>
<keyword evidence="3" id="KW-1185">Reference proteome</keyword>
<evidence type="ECO:0000313" key="2">
    <source>
        <dbReference type="EMBL" id="CAG4960184.1"/>
    </source>
</evidence>
<dbReference type="EMBL" id="CAJQZP010000410">
    <property type="protein sequence ID" value="CAG4960184.1"/>
    <property type="molecule type" value="Genomic_DNA"/>
</dbReference>
<dbReference type="AlphaFoldDB" id="A0A8S3WIA7"/>
<name>A0A8S3WIA7_PARAO</name>
<sequence length="188" mass="21674">MAHRMNVSTNAIEKKILSLKTQYKRELNKLKTKSGAGLDEKTHSNWYAFEYLHFLNDANGPHPRTNSLLITETESKLEGITVENKSREEPTLSFSQRQSQPRFILKRKCDAQLGTLNLLKGASNANIVKQKKDSFSIFGDTIASELRDIKNKRELLILKKDIMDLIFHTKLRILEPEYIISQPPFEED</sequence>
<protein>
    <submittedName>
        <fullName evidence="2">(apollo) hypothetical protein</fullName>
    </submittedName>
</protein>
<dbReference type="Pfam" id="PF10545">
    <property type="entry name" value="MADF_DNA_bdg"/>
    <property type="match status" value="1"/>
</dbReference>
<evidence type="ECO:0000313" key="3">
    <source>
        <dbReference type="Proteomes" id="UP000691718"/>
    </source>
</evidence>
<dbReference type="PANTHER" id="PTHR21505">
    <property type="entry name" value="MADF DOMAIN-CONTAINING PROTEIN-RELATED"/>
    <property type="match status" value="1"/>
</dbReference>
<evidence type="ECO:0000259" key="1">
    <source>
        <dbReference type="Pfam" id="PF10545"/>
    </source>
</evidence>
<dbReference type="OrthoDB" id="10051975at2759"/>
<comment type="caution">
    <text evidence="2">The sequence shown here is derived from an EMBL/GenBank/DDBJ whole genome shotgun (WGS) entry which is preliminary data.</text>
</comment>
<dbReference type="PANTHER" id="PTHR21505:SF12">
    <property type="entry name" value="MADF DOMAIN-CONTAINING PROTEIN-RELATED"/>
    <property type="match status" value="1"/>
</dbReference>